<protein>
    <submittedName>
        <fullName evidence="1">Uncharacterized protein</fullName>
    </submittedName>
</protein>
<dbReference type="Proteomes" id="UP000707245">
    <property type="component" value="Unassembled WGS sequence"/>
</dbReference>
<gene>
    <name evidence="1" type="ORF">EI167_19450</name>
</gene>
<comment type="caution">
    <text evidence="1">The sequence shown here is derived from an EMBL/GenBank/DDBJ whole genome shotgun (WGS) entry which is preliminary data.</text>
</comment>
<evidence type="ECO:0000313" key="2">
    <source>
        <dbReference type="Proteomes" id="UP000707245"/>
    </source>
</evidence>
<evidence type="ECO:0000313" key="1">
    <source>
        <dbReference type="EMBL" id="MBE0459568.1"/>
    </source>
</evidence>
<organism evidence="1 2">
    <name type="scientific">Pseudoalteromonas prydzensis</name>
    <dbReference type="NCBI Taxonomy" id="182141"/>
    <lineage>
        <taxon>Bacteria</taxon>
        <taxon>Pseudomonadati</taxon>
        <taxon>Pseudomonadota</taxon>
        <taxon>Gammaproteobacteria</taxon>
        <taxon>Alteromonadales</taxon>
        <taxon>Pseudoalteromonadaceae</taxon>
        <taxon>Pseudoalteromonas</taxon>
    </lineage>
</organism>
<accession>A0ABR9FS22</accession>
<dbReference type="RefSeq" id="WP_192542941.1">
    <property type="nucleotide sequence ID" value="NZ_JBQDLW010000091.1"/>
</dbReference>
<reference evidence="1 2" key="1">
    <citation type="submission" date="2020-07" db="EMBL/GenBank/DDBJ databases">
        <title>Halophilic bacteria isolated from french cheeses.</title>
        <authorList>
            <person name="Kothe C.I."/>
            <person name="Farah-Kraiem B."/>
            <person name="Renault P."/>
            <person name="Dridi B."/>
        </authorList>
    </citation>
    <scope>NUCLEOTIDE SEQUENCE [LARGE SCALE GENOMIC DNA]</scope>
    <source>
        <strain evidence="1 2">FME14</strain>
    </source>
</reference>
<keyword evidence="2" id="KW-1185">Reference proteome</keyword>
<name>A0ABR9FS22_9GAMM</name>
<dbReference type="EMBL" id="RRZA01000090">
    <property type="protein sequence ID" value="MBE0459568.1"/>
    <property type="molecule type" value="Genomic_DNA"/>
</dbReference>
<sequence length="168" mass="19692">MELYIDSSFDIVISQGLVDNFTAREISIGLCCLIKSEHYDLTDIQKRASEYLEKLTDNGLLESISENNQPNVYKKTNEFHKRAESLESADILKALFIRDCQLRRAICDCQMSEYRSVMRLHTKYFSDTDDFQEVCTLLEERYNSINDEIEIIEQLLSIYYNERSSVLE</sequence>
<proteinExistence type="predicted"/>